<keyword evidence="1" id="KW-0472">Membrane</keyword>
<feature type="transmembrane region" description="Helical" evidence="1">
    <location>
        <begin position="246"/>
        <end position="268"/>
    </location>
</feature>
<dbReference type="Proteomes" id="UP000198882">
    <property type="component" value="Unassembled WGS sequence"/>
</dbReference>
<reference evidence="3" key="1">
    <citation type="submission" date="2016-10" db="EMBL/GenBank/DDBJ databases">
        <authorList>
            <person name="Varghese N."/>
            <person name="Submissions S."/>
        </authorList>
    </citation>
    <scope>NUCLEOTIDE SEQUENCE [LARGE SCALE GENOMIC DNA]</scope>
    <source>
        <strain evidence="3">B4,CECT 8067,JCM 17497</strain>
    </source>
</reference>
<feature type="transmembrane region" description="Helical" evidence="1">
    <location>
        <begin position="392"/>
        <end position="414"/>
    </location>
</feature>
<feature type="transmembrane region" description="Helical" evidence="1">
    <location>
        <begin position="347"/>
        <end position="371"/>
    </location>
</feature>
<evidence type="ECO:0000313" key="3">
    <source>
        <dbReference type="Proteomes" id="UP000198882"/>
    </source>
</evidence>
<feature type="transmembrane region" description="Helical" evidence="1">
    <location>
        <begin position="27"/>
        <end position="49"/>
    </location>
</feature>
<sequence>MSRVPLLVATMEFRRTVRAVSNERSKLFMMGLLAAVMFGSIIVAGGYLLPMLGEQFAEGITQSQATTATELVTGGVAVAWLFLVFMAGIRAFTAAATVDKPAFLLTSTPLRNVVIGVVGAEILLFGSWLLPPAVVLSVAFASGAGTLLPVVLVPLVVVIALCTAVPVGFVVGVWVRHLVTVYEPIARYRMVIFIAFWVLYFGAIATGRFNLVIDQLFYALQDSPLGWPGHLLLLGVPNVAASSPTAFGALLGAAGLTTVAVVVGIASARRHWFADPARFEEPEESATDSADRLSRLLSYGLSRPVRTVATTAIRRTKRAPIRLVYVGYPLLGSIAFVQEIARTGAVPTHVAVILSLYVVWAAGALFTLNPLGDLGRALPAVVASPLAGRQAITGLVVAGALVAGPVALLGSLTLGLLSPLSLEHTAVLVVATTVGAIATPALATGVGAAFPRYGSVKVTNNREAVMPSKTAFIVYSAAIILTAIAAAVLYADAPGLIADLFTAVTAWTPGPELAVSARGITISAWTVLVVGLLAPPVSYLFAIEEFDWYTLE</sequence>
<evidence type="ECO:0000256" key="1">
    <source>
        <dbReference type="SAM" id="Phobius"/>
    </source>
</evidence>
<dbReference type="EMBL" id="FNFE01000001">
    <property type="protein sequence ID" value="SDJ33866.1"/>
    <property type="molecule type" value="Genomic_DNA"/>
</dbReference>
<evidence type="ECO:0008006" key="4">
    <source>
        <dbReference type="Google" id="ProtNLM"/>
    </source>
</evidence>
<feature type="transmembrane region" description="Helical" evidence="1">
    <location>
        <begin position="150"/>
        <end position="175"/>
    </location>
</feature>
<dbReference type="OrthoDB" id="293659at2157"/>
<feature type="transmembrane region" description="Helical" evidence="1">
    <location>
        <begin position="522"/>
        <end position="542"/>
    </location>
</feature>
<feature type="transmembrane region" description="Helical" evidence="1">
    <location>
        <begin position="323"/>
        <end position="341"/>
    </location>
</feature>
<accession>A0A1G8SXC4</accession>
<feature type="transmembrane region" description="Helical" evidence="1">
    <location>
        <begin position="426"/>
        <end position="450"/>
    </location>
</feature>
<dbReference type="STRING" id="1095776.SAMN04515672_0234"/>
<evidence type="ECO:0000313" key="2">
    <source>
        <dbReference type="EMBL" id="SDJ33866.1"/>
    </source>
</evidence>
<dbReference type="AlphaFoldDB" id="A0A1G8SXC4"/>
<name>A0A1G8SXC4_9EURY</name>
<gene>
    <name evidence="2" type="ORF">SAMN04515672_0234</name>
</gene>
<keyword evidence="1" id="KW-0812">Transmembrane</keyword>
<keyword evidence="3" id="KW-1185">Reference proteome</keyword>
<feature type="transmembrane region" description="Helical" evidence="1">
    <location>
        <begin position="187"/>
        <end position="207"/>
    </location>
</feature>
<organism evidence="2 3">
    <name type="scientific">Natronorubrum texcoconense</name>
    <dbReference type="NCBI Taxonomy" id="1095776"/>
    <lineage>
        <taxon>Archaea</taxon>
        <taxon>Methanobacteriati</taxon>
        <taxon>Methanobacteriota</taxon>
        <taxon>Stenosarchaea group</taxon>
        <taxon>Halobacteria</taxon>
        <taxon>Halobacteriales</taxon>
        <taxon>Natrialbaceae</taxon>
        <taxon>Natronorubrum</taxon>
    </lineage>
</organism>
<feature type="transmembrane region" description="Helical" evidence="1">
    <location>
        <begin position="471"/>
        <end position="491"/>
    </location>
</feature>
<keyword evidence="1" id="KW-1133">Transmembrane helix</keyword>
<proteinExistence type="predicted"/>
<feature type="transmembrane region" description="Helical" evidence="1">
    <location>
        <begin position="110"/>
        <end position="130"/>
    </location>
</feature>
<dbReference type="RefSeq" id="WP_090302803.1">
    <property type="nucleotide sequence ID" value="NZ_FNFE01000001.1"/>
</dbReference>
<feature type="transmembrane region" description="Helical" evidence="1">
    <location>
        <begin position="77"/>
        <end position="98"/>
    </location>
</feature>
<protein>
    <recommendedName>
        <fullName evidence="4">ABC-2 type transport system permease protein</fullName>
    </recommendedName>
</protein>